<evidence type="ECO:0000313" key="2">
    <source>
        <dbReference type="Proteomes" id="UP001597414"/>
    </source>
</evidence>
<gene>
    <name evidence="1" type="ORF">ACFSKV_09795</name>
</gene>
<organism evidence="1 2">
    <name type="scientific">Shivajiella indica</name>
    <dbReference type="NCBI Taxonomy" id="872115"/>
    <lineage>
        <taxon>Bacteria</taxon>
        <taxon>Pseudomonadati</taxon>
        <taxon>Bacteroidota</taxon>
        <taxon>Cytophagia</taxon>
        <taxon>Cytophagales</taxon>
        <taxon>Cyclobacteriaceae</taxon>
        <taxon>Shivajiella</taxon>
    </lineage>
</organism>
<name>A0ABW5B9I4_9BACT</name>
<comment type="caution">
    <text evidence="1">The sequence shown here is derived from an EMBL/GenBank/DDBJ whole genome shotgun (WGS) entry which is preliminary data.</text>
</comment>
<dbReference type="EMBL" id="JBHUIV010000016">
    <property type="protein sequence ID" value="MFD2201861.1"/>
    <property type="molecule type" value="Genomic_DNA"/>
</dbReference>
<dbReference type="Proteomes" id="UP001597414">
    <property type="component" value="Unassembled WGS sequence"/>
</dbReference>
<evidence type="ECO:0000313" key="1">
    <source>
        <dbReference type="EMBL" id="MFD2201861.1"/>
    </source>
</evidence>
<keyword evidence="2" id="KW-1185">Reference proteome</keyword>
<proteinExistence type="predicted"/>
<dbReference type="Gene3D" id="3.30.2020.40">
    <property type="entry name" value="Uncharacterised protein PF10387, DUF2442"/>
    <property type="match status" value="1"/>
</dbReference>
<accession>A0ABW5B9I4</accession>
<dbReference type="RefSeq" id="WP_380801958.1">
    <property type="nucleotide sequence ID" value="NZ_JBHUIV010000016.1"/>
</dbReference>
<evidence type="ECO:0008006" key="3">
    <source>
        <dbReference type="Google" id="ProtNLM"/>
    </source>
</evidence>
<sequence>MSTLIKSPSIIHVQFKGNTLMEIELDNGRTFFIQLDEFPEIKKLSRNEKEDFEVIDGNYLSFLNIDKIYSIKELIGVY</sequence>
<protein>
    <recommendedName>
        <fullName evidence="3">DUF2442 domain-containing protein</fullName>
    </recommendedName>
</protein>
<reference evidence="2" key="1">
    <citation type="journal article" date="2019" name="Int. J. Syst. Evol. Microbiol.">
        <title>The Global Catalogue of Microorganisms (GCM) 10K type strain sequencing project: providing services to taxonomists for standard genome sequencing and annotation.</title>
        <authorList>
            <consortium name="The Broad Institute Genomics Platform"/>
            <consortium name="The Broad Institute Genome Sequencing Center for Infectious Disease"/>
            <person name="Wu L."/>
            <person name="Ma J."/>
        </authorList>
    </citation>
    <scope>NUCLEOTIDE SEQUENCE [LARGE SCALE GENOMIC DNA]</scope>
    <source>
        <strain evidence="2">KCTC 19812</strain>
    </source>
</reference>